<evidence type="ECO:0000256" key="1">
    <source>
        <dbReference type="SAM" id="MobiDB-lite"/>
    </source>
</evidence>
<evidence type="ECO:0000313" key="3">
    <source>
        <dbReference type="Proteomes" id="UP001211907"/>
    </source>
</evidence>
<protein>
    <submittedName>
        <fullName evidence="2">Uncharacterized protein</fullName>
    </submittedName>
</protein>
<gene>
    <name evidence="2" type="ORF">HK100_007402</name>
</gene>
<feature type="region of interest" description="Disordered" evidence="1">
    <location>
        <begin position="1"/>
        <end position="34"/>
    </location>
</feature>
<dbReference type="AlphaFoldDB" id="A0AAD5SQT5"/>
<feature type="compositionally biased region" description="Basic and acidic residues" evidence="1">
    <location>
        <begin position="8"/>
        <end position="17"/>
    </location>
</feature>
<proteinExistence type="predicted"/>
<dbReference type="Proteomes" id="UP001211907">
    <property type="component" value="Unassembled WGS sequence"/>
</dbReference>
<name>A0AAD5SQT5_9FUNG</name>
<dbReference type="EMBL" id="JADGJH010003491">
    <property type="protein sequence ID" value="KAJ3090565.1"/>
    <property type="molecule type" value="Genomic_DNA"/>
</dbReference>
<reference evidence="2" key="1">
    <citation type="submission" date="2020-05" db="EMBL/GenBank/DDBJ databases">
        <title>Phylogenomic resolution of chytrid fungi.</title>
        <authorList>
            <person name="Stajich J.E."/>
            <person name="Amses K."/>
            <person name="Simmons R."/>
            <person name="Seto K."/>
            <person name="Myers J."/>
            <person name="Bonds A."/>
            <person name="Quandt C.A."/>
            <person name="Barry K."/>
            <person name="Liu P."/>
            <person name="Grigoriev I."/>
            <person name="Longcore J.E."/>
            <person name="James T.Y."/>
        </authorList>
    </citation>
    <scope>NUCLEOTIDE SEQUENCE</scope>
    <source>
        <strain evidence="2">JEL0513</strain>
    </source>
</reference>
<sequence length="78" mass="8682">MGPNVSRLTEKRSKTSKAEGNNVQSKIIDNTESSVSSDAVELVSTIDDKDFTRQYHGVEESDYFLPSDSGEQSRLEIQ</sequence>
<organism evidence="2 3">
    <name type="scientific">Physocladia obscura</name>
    <dbReference type="NCBI Taxonomy" id="109957"/>
    <lineage>
        <taxon>Eukaryota</taxon>
        <taxon>Fungi</taxon>
        <taxon>Fungi incertae sedis</taxon>
        <taxon>Chytridiomycota</taxon>
        <taxon>Chytridiomycota incertae sedis</taxon>
        <taxon>Chytridiomycetes</taxon>
        <taxon>Chytridiales</taxon>
        <taxon>Chytriomycetaceae</taxon>
        <taxon>Physocladia</taxon>
    </lineage>
</organism>
<comment type="caution">
    <text evidence="2">The sequence shown here is derived from an EMBL/GenBank/DDBJ whole genome shotgun (WGS) entry which is preliminary data.</text>
</comment>
<feature type="compositionally biased region" description="Polar residues" evidence="1">
    <location>
        <begin position="18"/>
        <end position="34"/>
    </location>
</feature>
<evidence type="ECO:0000313" key="2">
    <source>
        <dbReference type="EMBL" id="KAJ3090565.1"/>
    </source>
</evidence>
<accession>A0AAD5SQT5</accession>
<keyword evidence="3" id="KW-1185">Reference proteome</keyword>
<feature type="non-terminal residue" evidence="2">
    <location>
        <position position="78"/>
    </location>
</feature>